<dbReference type="PANTHER" id="PTHR20978">
    <property type="entry name" value="SPLICING FACTOR 3B SUBUNIT 5"/>
    <property type="match status" value="1"/>
</dbReference>
<evidence type="ECO:0000313" key="2">
    <source>
        <dbReference type="Proteomes" id="UP000033140"/>
    </source>
</evidence>
<organism evidence="1 2">
    <name type="scientific">Saitoella complicata (strain BCRC 22490 / CBS 7301 / JCM 7358 / NBRC 10748 / NRRL Y-17804)</name>
    <dbReference type="NCBI Taxonomy" id="698492"/>
    <lineage>
        <taxon>Eukaryota</taxon>
        <taxon>Fungi</taxon>
        <taxon>Dikarya</taxon>
        <taxon>Ascomycota</taxon>
        <taxon>Taphrinomycotina</taxon>
        <taxon>Taphrinomycotina incertae sedis</taxon>
        <taxon>Saitoella</taxon>
    </lineage>
</organism>
<dbReference type="GO" id="GO:0005686">
    <property type="term" value="C:U2 snRNP"/>
    <property type="evidence" value="ECO:0007669"/>
    <property type="project" value="TreeGrafter"/>
</dbReference>
<dbReference type="PANTHER" id="PTHR20978:SF0">
    <property type="entry name" value="SPLICING FACTOR 3B SUBUNIT 5"/>
    <property type="match status" value="1"/>
</dbReference>
<sequence>MADKLRVQSQLELLQSRYIGTGHADTSKHQWLVNQHRDSLSSFVGHAPMLDYMSVGLGETMERTRLNMIEVQNGTALWTSSA</sequence>
<gene>
    <name evidence="1" type="ORF">G7K_1365-t1</name>
</gene>
<dbReference type="EMBL" id="BACD03000007">
    <property type="protein sequence ID" value="GAO47154.1"/>
    <property type="molecule type" value="Genomic_DNA"/>
</dbReference>
<name>A0A0E9NBD8_SAICN</name>
<protein>
    <recommendedName>
        <fullName evidence="3">Splicing factor subunit</fullName>
    </recommendedName>
</protein>
<reference evidence="1 2" key="1">
    <citation type="journal article" date="2011" name="J. Gen. Appl. Microbiol.">
        <title>Draft genome sequencing of the enigmatic yeast Saitoella complicata.</title>
        <authorList>
            <person name="Nishida H."/>
            <person name="Hamamoto M."/>
            <person name="Sugiyama J."/>
        </authorList>
    </citation>
    <scope>NUCLEOTIDE SEQUENCE [LARGE SCALE GENOMIC DNA]</scope>
    <source>
        <strain evidence="1 2">NRRL Y-17804</strain>
    </source>
</reference>
<dbReference type="STRING" id="698492.A0A0E9NBD8"/>
<comment type="caution">
    <text evidence="1">The sequence shown here is derived from an EMBL/GenBank/DDBJ whole genome shotgun (WGS) entry which is preliminary data.</text>
</comment>
<reference evidence="1 2" key="3">
    <citation type="journal article" date="2015" name="Genome Announc.">
        <title>Draft Genome Sequence of the Archiascomycetous Yeast Saitoella complicata.</title>
        <authorList>
            <person name="Yamauchi K."/>
            <person name="Kondo S."/>
            <person name="Hamamoto M."/>
            <person name="Takahashi Y."/>
            <person name="Ogura Y."/>
            <person name="Hayashi T."/>
            <person name="Nishida H."/>
        </authorList>
    </citation>
    <scope>NUCLEOTIDE SEQUENCE [LARGE SCALE GENOMIC DNA]</scope>
    <source>
        <strain evidence="1 2">NRRL Y-17804</strain>
    </source>
</reference>
<keyword evidence="2" id="KW-1185">Reference proteome</keyword>
<dbReference type="Proteomes" id="UP000033140">
    <property type="component" value="Unassembled WGS sequence"/>
</dbReference>
<dbReference type="GO" id="GO:0000398">
    <property type="term" value="P:mRNA splicing, via spliceosome"/>
    <property type="evidence" value="ECO:0007669"/>
    <property type="project" value="TreeGrafter"/>
</dbReference>
<evidence type="ECO:0000313" key="1">
    <source>
        <dbReference type="EMBL" id="GAO47154.1"/>
    </source>
</evidence>
<proteinExistence type="predicted"/>
<dbReference type="Pfam" id="PF07189">
    <property type="entry name" value="SF3b10"/>
    <property type="match status" value="1"/>
</dbReference>
<dbReference type="AlphaFoldDB" id="A0A0E9NBD8"/>
<dbReference type="OMA" id="EWALNIH"/>
<reference evidence="1 2" key="2">
    <citation type="journal article" date="2014" name="J. Gen. Appl. Microbiol.">
        <title>The early diverging ascomycetous budding yeast Saitoella complicata has three histone deacetylases belonging to the Clr6, Hos2, and Rpd3 lineages.</title>
        <authorList>
            <person name="Nishida H."/>
            <person name="Matsumoto T."/>
            <person name="Kondo S."/>
            <person name="Hamamoto M."/>
            <person name="Yoshikawa H."/>
        </authorList>
    </citation>
    <scope>NUCLEOTIDE SEQUENCE [LARGE SCALE GENOMIC DNA]</scope>
    <source>
        <strain evidence="1 2">NRRL Y-17804</strain>
    </source>
</reference>
<dbReference type="GO" id="GO:0071011">
    <property type="term" value="C:precatalytic spliceosome"/>
    <property type="evidence" value="ECO:0007669"/>
    <property type="project" value="TreeGrafter"/>
</dbReference>
<accession>A0A0E9NBD8</accession>
<evidence type="ECO:0008006" key="3">
    <source>
        <dbReference type="Google" id="ProtNLM"/>
    </source>
</evidence>
<dbReference type="InterPro" id="IPR009846">
    <property type="entry name" value="SF3b5/RDS3-10"/>
</dbReference>